<dbReference type="AlphaFoldDB" id="A0A2P2NP08"/>
<sequence length="46" mass="5618">MKDFNWDLVMSRNLCLCLLITWLSVFVWVLRLYFVGRLNQLESAYF</sequence>
<proteinExistence type="predicted"/>
<dbReference type="EMBL" id="GGEC01063650">
    <property type="protein sequence ID" value="MBX44134.1"/>
    <property type="molecule type" value="Transcribed_RNA"/>
</dbReference>
<organism evidence="2">
    <name type="scientific">Rhizophora mucronata</name>
    <name type="common">Asiatic mangrove</name>
    <dbReference type="NCBI Taxonomy" id="61149"/>
    <lineage>
        <taxon>Eukaryota</taxon>
        <taxon>Viridiplantae</taxon>
        <taxon>Streptophyta</taxon>
        <taxon>Embryophyta</taxon>
        <taxon>Tracheophyta</taxon>
        <taxon>Spermatophyta</taxon>
        <taxon>Magnoliopsida</taxon>
        <taxon>eudicotyledons</taxon>
        <taxon>Gunneridae</taxon>
        <taxon>Pentapetalae</taxon>
        <taxon>rosids</taxon>
        <taxon>fabids</taxon>
        <taxon>Malpighiales</taxon>
        <taxon>Rhizophoraceae</taxon>
        <taxon>Rhizophora</taxon>
    </lineage>
</organism>
<feature type="transmembrane region" description="Helical" evidence="1">
    <location>
        <begin position="12"/>
        <end position="34"/>
    </location>
</feature>
<keyword evidence="1" id="KW-0812">Transmembrane</keyword>
<evidence type="ECO:0000313" key="2">
    <source>
        <dbReference type="EMBL" id="MBX44134.1"/>
    </source>
</evidence>
<accession>A0A2P2NP08</accession>
<keyword evidence="1" id="KW-1133">Transmembrane helix</keyword>
<name>A0A2P2NP08_RHIMU</name>
<keyword evidence="1" id="KW-0472">Membrane</keyword>
<reference evidence="2" key="1">
    <citation type="submission" date="2018-02" db="EMBL/GenBank/DDBJ databases">
        <title>Rhizophora mucronata_Transcriptome.</title>
        <authorList>
            <person name="Meera S.P."/>
            <person name="Sreeshan A."/>
            <person name="Augustine A."/>
        </authorList>
    </citation>
    <scope>NUCLEOTIDE SEQUENCE</scope>
    <source>
        <tissue evidence="2">Leaf</tissue>
    </source>
</reference>
<protein>
    <submittedName>
        <fullName evidence="2">Uncharacterized protein</fullName>
    </submittedName>
</protein>
<evidence type="ECO:0000256" key="1">
    <source>
        <dbReference type="SAM" id="Phobius"/>
    </source>
</evidence>